<keyword evidence="1" id="KW-0472">Membrane</keyword>
<gene>
    <name evidence="2" type="ORF">ACFQL7_07315</name>
</gene>
<evidence type="ECO:0000313" key="2">
    <source>
        <dbReference type="EMBL" id="MFC7189684.1"/>
    </source>
</evidence>
<feature type="transmembrane region" description="Helical" evidence="1">
    <location>
        <begin position="107"/>
        <end position="126"/>
    </location>
</feature>
<protein>
    <submittedName>
        <fullName evidence="2">DUF2391 family protein</fullName>
    </submittedName>
</protein>
<keyword evidence="1" id="KW-0812">Transmembrane</keyword>
<keyword evidence="3" id="KW-1185">Reference proteome</keyword>
<feature type="transmembrane region" description="Helical" evidence="1">
    <location>
        <begin position="39"/>
        <end position="56"/>
    </location>
</feature>
<dbReference type="AlphaFoldDB" id="A0ABD5YK41"/>
<name>A0ABD5YK41_9EURY</name>
<feature type="transmembrane region" description="Helical" evidence="1">
    <location>
        <begin position="77"/>
        <end position="95"/>
    </location>
</feature>
<dbReference type="RefSeq" id="WP_373689879.1">
    <property type="nucleotide sequence ID" value="NZ_CP109979.1"/>
</dbReference>
<dbReference type="InterPro" id="IPR024464">
    <property type="entry name" value="DUF2391"/>
</dbReference>
<organism evidence="2 3">
    <name type="scientific">Halocatena marina</name>
    <dbReference type="NCBI Taxonomy" id="2934937"/>
    <lineage>
        <taxon>Archaea</taxon>
        <taxon>Methanobacteriati</taxon>
        <taxon>Methanobacteriota</taxon>
        <taxon>Stenosarchaea group</taxon>
        <taxon>Halobacteria</taxon>
        <taxon>Halobacteriales</taxon>
        <taxon>Natronomonadaceae</taxon>
        <taxon>Halocatena</taxon>
    </lineage>
</organism>
<evidence type="ECO:0000256" key="1">
    <source>
        <dbReference type="SAM" id="Phobius"/>
    </source>
</evidence>
<sequence>MNRFGIDDIAQQIVGGFILSAPFVVTEEVWLLAASMSNLQSAITVIMVGAIGYGTLYQAEDRDADSERGISGVPFRFLSLLVISYASVAILAFVLDAPATFAATPQATFKAIGIGAVFSVIGAATADSLF</sequence>
<reference evidence="2 3" key="1">
    <citation type="journal article" date="2019" name="Int. J. Syst. Evol. Microbiol.">
        <title>The Global Catalogue of Microorganisms (GCM) 10K type strain sequencing project: providing services to taxonomists for standard genome sequencing and annotation.</title>
        <authorList>
            <consortium name="The Broad Institute Genomics Platform"/>
            <consortium name="The Broad Institute Genome Sequencing Center for Infectious Disease"/>
            <person name="Wu L."/>
            <person name="Ma J."/>
        </authorList>
    </citation>
    <scope>NUCLEOTIDE SEQUENCE [LARGE SCALE GENOMIC DNA]</scope>
    <source>
        <strain evidence="2 3">RDMS1</strain>
    </source>
</reference>
<dbReference type="EMBL" id="JBHTAX010000001">
    <property type="protein sequence ID" value="MFC7189684.1"/>
    <property type="molecule type" value="Genomic_DNA"/>
</dbReference>
<feature type="transmembrane region" description="Helical" evidence="1">
    <location>
        <begin position="12"/>
        <end position="33"/>
    </location>
</feature>
<dbReference type="Pfam" id="PF09622">
    <property type="entry name" value="DUF2391"/>
    <property type="match status" value="1"/>
</dbReference>
<dbReference type="Proteomes" id="UP001596417">
    <property type="component" value="Unassembled WGS sequence"/>
</dbReference>
<comment type="caution">
    <text evidence="2">The sequence shown here is derived from an EMBL/GenBank/DDBJ whole genome shotgun (WGS) entry which is preliminary data.</text>
</comment>
<proteinExistence type="predicted"/>
<accession>A0ABD5YK41</accession>
<dbReference type="GeneID" id="76199243"/>
<keyword evidence="1" id="KW-1133">Transmembrane helix</keyword>
<evidence type="ECO:0000313" key="3">
    <source>
        <dbReference type="Proteomes" id="UP001596417"/>
    </source>
</evidence>